<dbReference type="AlphaFoldDB" id="M0DVL1"/>
<dbReference type="EMBL" id="AOJE01000051">
    <property type="protein sequence ID" value="ELZ38757.1"/>
    <property type="molecule type" value="Genomic_DNA"/>
</dbReference>
<comment type="caution">
    <text evidence="2">The sequence shown here is derived from an EMBL/GenBank/DDBJ whole genome shotgun (WGS) entry which is preliminary data.</text>
</comment>
<dbReference type="Proteomes" id="UP000011514">
    <property type="component" value="Unassembled WGS sequence"/>
</dbReference>
<gene>
    <name evidence="2" type="ORF">C471_09310</name>
</gene>
<dbReference type="PATRIC" id="fig|1227484.4.peg.1857"/>
<sequence length="226" mass="25282">MGADHPTGTTAVDDPLRHVTVREAAGERDAFYLAHLWSRWFGTEYEHGDRYSSGRLPYPLCRVAGWEVDAEPDHLDAYGVVVEHDPSDRDCVVQIGGGLVTIDTPAKTMESLPDGGFDAEALVGDRNAWLWFGVVDESWRGLGLGRRLFERRLRWARDQDADMAFAFGWEHDGRTSRPLFEAFGFVPVERFQRLYEGDRDVCPECGALPSNDATCTCAGVVWAKSQ</sequence>
<evidence type="ECO:0000313" key="3">
    <source>
        <dbReference type="Proteomes" id="UP000011514"/>
    </source>
</evidence>
<dbReference type="Pfam" id="PF00583">
    <property type="entry name" value="Acetyltransf_1"/>
    <property type="match status" value="1"/>
</dbReference>
<accession>M0DVL1</accession>
<evidence type="ECO:0000259" key="1">
    <source>
        <dbReference type="PROSITE" id="PS51186"/>
    </source>
</evidence>
<dbReference type="CDD" id="cd04301">
    <property type="entry name" value="NAT_SF"/>
    <property type="match status" value="1"/>
</dbReference>
<dbReference type="InterPro" id="IPR000182">
    <property type="entry name" value="GNAT_dom"/>
</dbReference>
<dbReference type="PROSITE" id="PS51186">
    <property type="entry name" value="GNAT"/>
    <property type="match status" value="1"/>
</dbReference>
<dbReference type="SUPFAM" id="SSF55729">
    <property type="entry name" value="Acyl-CoA N-acyltransferases (Nat)"/>
    <property type="match status" value="1"/>
</dbReference>
<keyword evidence="3" id="KW-1185">Reference proteome</keyword>
<dbReference type="Gene3D" id="3.40.630.30">
    <property type="match status" value="1"/>
</dbReference>
<dbReference type="InterPro" id="IPR016181">
    <property type="entry name" value="Acyl_CoA_acyltransferase"/>
</dbReference>
<organism evidence="2 3">
    <name type="scientific">Halorubrum saccharovorum DSM 1137</name>
    <dbReference type="NCBI Taxonomy" id="1227484"/>
    <lineage>
        <taxon>Archaea</taxon>
        <taxon>Methanobacteriati</taxon>
        <taxon>Methanobacteriota</taxon>
        <taxon>Stenosarchaea group</taxon>
        <taxon>Halobacteria</taxon>
        <taxon>Halobacteriales</taxon>
        <taxon>Haloferacaceae</taxon>
        <taxon>Halorubrum</taxon>
    </lineage>
</organism>
<evidence type="ECO:0000313" key="2">
    <source>
        <dbReference type="EMBL" id="ELZ38757.1"/>
    </source>
</evidence>
<dbReference type="OrthoDB" id="43754at2157"/>
<feature type="domain" description="N-acetyltransferase" evidence="1">
    <location>
        <begin position="19"/>
        <end position="208"/>
    </location>
</feature>
<reference evidence="2 3" key="1">
    <citation type="journal article" date="2014" name="PLoS Genet.">
        <title>Phylogenetically driven sequencing of extremely halophilic archaea reveals strategies for static and dynamic osmo-response.</title>
        <authorList>
            <person name="Becker E.A."/>
            <person name="Seitzer P.M."/>
            <person name="Tritt A."/>
            <person name="Larsen D."/>
            <person name="Krusor M."/>
            <person name="Yao A.I."/>
            <person name="Wu D."/>
            <person name="Madern D."/>
            <person name="Eisen J.A."/>
            <person name="Darling A.E."/>
            <person name="Facciotti M.T."/>
        </authorList>
    </citation>
    <scope>NUCLEOTIDE SEQUENCE [LARGE SCALE GENOMIC DNA]</scope>
    <source>
        <strain evidence="2 3">DSM 1137</strain>
    </source>
</reference>
<dbReference type="GO" id="GO:0016747">
    <property type="term" value="F:acyltransferase activity, transferring groups other than amino-acyl groups"/>
    <property type="evidence" value="ECO:0007669"/>
    <property type="project" value="InterPro"/>
</dbReference>
<proteinExistence type="predicted"/>
<dbReference type="RefSeq" id="WP_004048493.1">
    <property type="nucleotide sequence ID" value="NZ_AOJE01000051.1"/>
</dbReference>
<name>M0DVL1_9EURY</name>
<dbReference type="STRING" id="1227484.C471_09310"/>
<protein>
    <recommendedName>
        <fullName evidence="1">N-acetyltransferase domain-containing protein</fullName>
    </recommendedName>
</protein>